<gene>
    <name evidence="13" type="ORF">MNBD_ACTINO01-1067</name>
</gene>
<dbReference type="GO" id="GO:0016020">
    <property type="term" value="C:membrane"/>
    <property type="evidence" value="ECO:0007669"/>
    <property type="project" value="UniProtKB-SubCell"/>
</dbReference>
<organism evidence="13">
    <name type="scientific">hydrothermal vent metagenome</name>
    <dbReference type="NCBI Taxonomy" id="652676"/>
    <lineage>
        <taxon>unclassified sequences</taxon>
        <taxon>metagenomes</taxon>
        <taxon>ecological metagenomes</taxon>
    </lineage>
</organism>
<evidence type="ECO:0000256" key="12">
    <source>
        <dbReference type="SAM" id="Phobius"/>
    </source>
</evidence>
<dbReference type="InterPro" id="IPR050450">
    <property type="entry name" value="COX15/CtaA_HemeA_synthase"/>
</dbReference>
<proteinExistence type="predicted"/>
<evidence type="ECO:0000256" key="7">
    <source>
        <dbReference type="ARBA" id="ARBA00023004"/>
    </source>
</evidence>
<evidence type="ECO:0008006" key="14">
    <source>
        <dbReference type="Google" id="ProtNLM"/>
    </source>
</evidence>
<feature type="transmembrane region" description="Helical" evidence="12">
    <location>
        <begin position="239"/>
        <end position="260"/>
    </location>
</feature>
<evidence type="ECO:0000256" key="5">
    <source>
        <dbReference type="ARBA" id="ARBA00022989"/>
    </source>
</evidence>
<evidence type="ECO:0000256" key="3">
    <source>
        <dbReference type="ARBA" id="ARBA00022692"/>
    </source>
</evidence>
<keyword evidence="7" id="KW-0408">Iron</keyword>
<dbReference type="InterPro" id="IPR003780">
    <property type="entry name" value="COX15/CtaA_fam"/>
</dbReference>
<evidence type="ECO:0000256" key="9">
    <source>
        <dbReference type="ARBA" id="ARBA00023136"/>
    </source>
</evidence>
<feature type="transmembrane region" description="Helical" evidence="12">
    <location>
        <begin position="204"/>
        <end position="227"/>
    </location>
</feature>
<dbReference type="GO" id="GO:0016491">
    <property type="term" value="F:oxidoreductase activity"/>
    <property type="evidence" value="ECO:0007669"/>
    <property type="project" value="UniProtKB-KW"/>
</dbReference>
<dbReference type="EMBL" id="UOEI01000484">
    <property type="protein sequence ID" value="VAW06664.1"/>
    <property type="molecule type" value="Genomic_DNA"/>
</dbReference>
<dbReference type="GO" id="GO:0006784">
    <property type="term" value="P:heme A biosynthetic process"/>
    <property type="evidence" value="ECO:0007669"/>
    <property type="project" value="InterPro"/>
</dbReference>
<keyword evidence="3 12" id="KW-0812">Transmembrane</keyword>
<comment type="pathway">
    <text evidence="11">Porphyrin-containing compound metabolism.</text>
</comment>
<evidence type="ECO:0000313" key="13">
    <source>
        <dbReference type="EMBL" id="VAW06664.1"/>
    </source>
</evidence>
<dbReference type="Pfam" id="PF02628">
    <property type="entry name" value="COX15-CtaA"/>
    <property type="match status" value="1"/>
</dbReference>
<evidence type="ECO:0000256" key="11">
    <source>
        <dbReference type="ARBA" id="ARBA00023444"/>
    </source>
</evidence>
<feature type="transmembrane region" description="Helical" evidence="12">
    <location>
        <begin position="158"/>
        <end position="184"/>
    </location>
</feature>
<sequence>MTLRSLHRTALIATWSTLALIAFGGYTRGSGSGYGCKDRWPLCENGALGGYLPRLEPEMIVEWTHRWIALLVGIVAIAIVVGAIRGKHDRKWIIAPAISAIVVIGFQAWLGRMVVKGDLDRDLVTVHLAVSMLVVAHFVVIVVATRSQRVKSKAPRDWRVLLGVSAIAVFIVMVLGSVVHNLYFPGWPLPDGSFVPDTSNSDALIHYFHRAFSGWTLLLLAFLVWFVRRIERPQIEKSLVDVALAGFIVNAVLGLVHVLTEVQSSFVVAAHIGVAGIVWAALVAAFFIALTPKVASIEVLPVNGEQ</sequence>
<feature type="transmembrane region" description="Helical" evidence="12">
    <location>
        <begin position="123"/>
        <end position="146"/>
    </location>
</feature>
<feature type="transmembrane region" description="Helical" evidence="12">
    <location>
        <begin position="266"/>
        <end position="290"/>
    </location>
</feature>
<dbReference type="PANTHER" id="PTHR35457">
    <property type="entry name" value="HEME A SYNTHASE"/>
    <property type="match status" value="1"/>
</dbReference>
<keyword evidence="5 12" id="KW-1133">Transmembrane helix</keyword>
<dbReference type="GO" id="GO:0046872">
    <property type="term" value="F:metal ion binding"/>
    <property type="evidence" value="ECO:0007669"/>
    <property type="project" value="UniProtKB-KW"/>
</dbReference>
<reference evidence="13" key="1">
    <citation type="submission" date="2018-06" db="EMBL/GenBank/DDBJ databases">
        <authorList>
            <person name="Zhirakovskaya E."/>
        </authorList>
    </citation>
    <scope>NUCLEOTIDE SEQUENCE</scope>
</reference>
<keyword evidence="9 12" id="KW-0472">Membrane</keyword>
<evidence type="ECO:0000256" key="10">
    <source>
        <dbReference type="ARBA" id="ARBA00023157"/>
    </source>
</evidence>
<protein>
    <recommendedName>
        <fullName evidence="14">Heme A synthase, cytochrome oxidase biogenesis protein Cox15-CtaA</fullName>
    </recommendedName>
</protein>
<name>A0A3B0TCU7_9ZZZZ</name>
<keyword evidence="6" id="KW-0560">Oxidoreductase</keyword>
<evidence type="ECO:0000256" key="4">
    <source>
        <dbReference type="ARBA" id="ARBA00022723"/>
    </source>
</evidence>
<evidence type="ECO:0000256" key="8">
    <source>
        <dbReference type="ARBA" id="ARBA00023133"/>
    </source>
</evidence>
<keyword evidence="8" id="KW-0350">Heme biosynthesis</keyword>
<dbReference type="PANTHER" id="PTHR35457:SF1">
    <property type="entry name" value="HEME A SYNTHASE"/>
    <property type="match status" value="1"/>
</dbReference>
<keyword evidence="2" id="KW-1003">Cell membrane</keyword>
<comment type="subcellular location">
    <subcellularLocation>
        <location evidence="1">Membrane</location>
        <topology evidence="1">Multi-pass membrane protein</topology>
    </subcellularLocation>
</comment>
<evidence type="ECO:0000256" key="1">
    <source>
        <dbReference type="ARBA" id="ARBA00004141"/>
    </source>
</evidence>
<evidence type="ECO:0000256" key="6">
    <source>
        <dbReference type="ARBA" id="ARBA00023002"/>
    </source>
</evidence>
<evidence type="ECO:0000256" key="2">
    <source>
        <dbReference type="ARBA" id="ARBA00022475"/>
    </source>
</evidence>
<feature type="transmembrane region" description="Helical" evidence="12">
    <location>
        <begin position="92"/>
        <end position="111"/>
    </location>
</feature>
<keyword evidence="4" id="KW-0479">Metal-binding</keyword>
<feature type="transmembrane region" description="Helical" evidence="12">
    <location>
        <begin position="67"/>
        <end position="85"/>
    </location>
</feature>
<keyword evidence="10" id="KW-1015">Disulfide bond</keyword>
<accession>A0A3B0TCU7</accession>
<dbReference type="AlphaFoldDB" id="A0A3B0TCU7"/>